<protein>
    <recommendedName>
        <fullName evidence="3">Bacteriocin</fullName>
    </recommendedName>
</protein>
<organism evidence="1 2">
    <name type="scientific">Chryseobacterium indologenes</name>
    <name type="common">Flavobacterium indologenes</name>
    <dbReference type="NCBI Taxonomy" id="253"/>
    <lineage>
        <taxon>Bacteria</taxon>
        <taxon>Pseudomonadati</taxon>
        <taxon>Bacteroidota</taxon>
        <taxon>Flavobacteriia</taxon>
        <taxon>Flavobacteriales</taxon>
        <taxon>Weeksellaceae</taxon>
        <taxon>Chryseobacterium group</taxon>
        <taxon>Chryseobacterium</taxon>
    </lineage>
</organism>
<dbReference type="AlphaFoldDB" id="A0A0N0ZWH2"/>
<reference evidence="2" key="2">
    <citation type="submission" date="2015-09" db="EMBL/GenBank/DDBJ databases">
        <title>Draft genome sequence of a multidrug-resistant Chryseobacterium indologenes isolate from Malaysia.</title>
        <authorList>
            <person name="Yu C.Y."/>
            <person name="Ang G.Y."/>
            <person name="Chan K.-G."/>
        </authorList>
    </citation>
    <scope>NUCLEOTIDE SEQUENCE [LARGE SCALE GENOMIC DNA]</scope>
    <source>
        <strain evidence="2">CI_885</strain>
    </source>
</reference>
<dbReference type="PATRIC" id="fig|253.9.peg.4169"/>
<reference evidence="1 2" key="1">
    <citation type="journal article" date="2015" name="Genom Data">
        <title>Draft genome sequence of a multidrug-resistant Chryseobacterium indologenes isolate from Malaysia.</title>
        <authorList>
            <person name="Yu C.Y."/>
            <person name="Ang G.Y."/>
            <person name="Cheng H.J."/>
            <person name="Cheong Y.M."/>
            <person name="Yin W.F."/>
            <person name="Chan K.G."/>
        </authorList>
    </citation>
    <scope>NUCLEOTIDE SEQUENCE [LARGE SCALE GENOMIC DNA]</scope>
    <source>
        <strain evidence="1 2">CI_885</strain>
    </source>
</reference>
<sequence length="94" mass="8908">MKNLKKLDRNELKAISGNGLLDPIGGLIGGLGGVVGGVVGGVGNIVGGVVGGVGSTVGGVVGGVGTVVGNALCQTQCVINGVVHIKLLECGSTC</sequence>
<dbReference type="InterPro" id="IPR058074">
    <property type="entry name" value="Bacteriocin-like"/>
</dbReference>
<dbReference type="RefSeq" id="WP_062699476.1">
    <property type="nucleotide sequence ID" value="NZ_LJOD01000007.1"/>
</dbReference>
<evidence type="ECO:0000313" key="1">
    <source>
        <dbReference type="EMBL" id="KPE50867.1"/>
    </source>
</evidence>
<accession>A0A0N0ZWH2</accession>
<dbReference type="Proteomes" id="UP000037953">
    <property type="component" value="Unassembled WGS sequence"/>
</dbReference>
<dbReference type="EMBL" id="LJOD01000007">
    <property type="protein sequence ID" value="KPE50867.1"/>
    <property type="molecule type" value="Genomic_DNA"/>
</dbReference>
<evidence type="ECO:0000313" key="2">
    <source>
        <dbReference type="Proteomes" id="UP000037953"/>
    </source>
</evidence>
<proteinExistence type="predicted"/>
<comment type="caution">
    <text evidence="1">The sequence shown here is derived from an EMBL/GenBank/DDBJ whole genome shotgun (WGS) entry which is preliminary data.</text>
</comment>
<name>A0A0N0ZWH2_CHRID</name>
<evidence type="ECO:0008006" key="3">
    <source>
        <dbReference type="Google" id="ProtNLM"/>
    </source>
</evidence>
<gene>
    <name evidence="1" type="ORF">AOB46_11640</name>
</gene>
<dbReference type="NCBIfam" id="NF047798">
    <property type="entry name" value="leader_Chryseo"/>
    <property type="match status" value="1"/>
</dbReference>